<evidence type="ECO:0000313" key="2">
    <source>
        <dbReference type="EMBL" id="NER31282.1"/>
    </source>
</evidence>
<accession>A0A6B3NLG9</accession>
<reference evidence="2" key="1">
    <citation type="submission" date="2019-11" db="EMBL/GenBank/DDBJ databases">
        <title>Genomic insights into an expanded diversity of filamentous marine cyanobacteria reveals the extraordinary biosynthetic potential of Moorea and Okeania.</title>
        <authorList>
            <person name="Ferreira Leao T."/>
            <person name="Wang M."/>
            <person name="Moss N."/>
            <person name="Da Silva R."/>
            <person name="Sanders J."/>
            <person name="Nurk S."/>
            <person name="Gurevich A."/>
            <person name="Humphrey G."/>
            <person name="Reher R."/>
            <person name="Zhu Q."/>
            <person name="Belda-Ferre P."/>
            <person name="Glukhov E."/>
            <person name="Rex R."/>
            <person name="Dorrestein P.C."/>
            <person name="Knight R."/>
            <person name="Pevzner P."/>
            <person name="Gerwick W.H."/>
            <person name="Gerwick L."/>
        </authorList>
    </citation>
    <scope>NUCLEOTIDE SEQUENCE</scope>
    <source>
        <strain evidence="2">SIO1C4</strain>
    </source>
</reference>
<dbReference type="PANTHER" id="PTHR35149:SF2">
    <property type="entry name" value="DUF262 DOMAIN-CONTAINING PROTEIN"/>
    <property type="match status" value="1"/>
</dbReference>
<protein>
    <submittedName>
        <fullName evidence="2">DUF262 domain-containing protein</fullName>
    </submittedName>
</protein>
<dbReference type="InterPro" id="IPR004919">
    <property type="entry name" value="GmrSD_N"/>
</dbReference>
<name>A0A6B3NLG9_9CYAN</name>
<evidence type="ECO:0000259" key="1">
    <source>
        <dbReference type="Pfam" id="PF03235"/>
    </source>
</evidence>
<dbReference type="AlphaFoldDB" id="A0A6B3NLG9"/>
<comment type="caution">
    <text evidence="2">The sequence shown here is derived from an EMBL/GenBank/DDBJ whole genome shotgun (WGS) entry which is preliminary data.</text>
</comment>
<dbReference type="EMBL" id="JAAHFQ010000772">
    <property type="protein sequence ID" value="NER31282.1"/>
    <property type="molecule type" value="Genomic_DNA"/>
</dbReference>
<sequence length="92" mass="11229">MSLRPDNLTLDKLLQGRLFRIPDYQRTYSWETKQRIDLFGDIEKLASKENSERHHFMSTVVCLQTQEKEEWNMEALKEREDRLIAWAKEEWK</sequence>
<organism evidence="2">
    <name type="scientific">Symploca sp. SIO1C4</name>
    <dbReference type="NCBI Taxonomy" id="2607765"/>
    <lineage>
        <taxon>Bacteria</taxon>
        <taxon>Bacillati</taxon>
        <taxon>Cyanobacteriota</taxon>
        <taxon>Cyanophyceae</taxon>
        <taxon>Coleofasciculales</taxon>
        <taxon>Coleofasciculaceae</taxon>
        <taxon>Symploca</taxon>
    </lineage>
</organism>
<proteinExistence type="predicted"/>
<dbReference type="PANTHER" id="PTHR35149">
    <property type="entry name" value="SLL5132 PROTEIN"/>
    <property type="match status" value="1"/>
</dbReference>
<gene>
    <name evidence="2" type="ORF">F6J89_27600</name>
</gene>
<feature type="domain" description="GmrSD restriction endonucleases N-terminal" evidence="1">
    <location>
        <begin position="12"/>
        <end position="69"/>
    </location>
</feature>
<dbReference type="Pfam" id="PF03235">
    <property type="entry name" value="GmrSD_N"/>
    <property type="match status" value="1"/>
</dbReference>